<evidence type="ECO:0000313" key="2">
    <source>
        <dbReference type="EMBL" id="KAK5627555.1"/>
    </source>
</evidence>
<dbReference type="PANTHER" id="PTHR24222">
    <property type="entry name" value="ABC TRANSPORTER B FAMILY"/>
    <property type="match status" value="1"/>
</dbReference>
<dbReference type="SUPFAM" id="SSF52540">
    <property type="entry name" value="P-loop containing nucleoside triphosphate hydrolases"/>
    <property type="match status" value="1"/>
</dbReference>
<evidence type="ECO:0000313" key="3">
    <source>
        <dbReference type="Proteomes" id="UP001305414"/>
    </source>
</evidence>
<dbReference type="InterPro" id="IPR027417">
    <property type="entry name" value="P-loop_NTPase"/>
</dbReference>
<dbReference type="Pfam" id="PF00005">
    <property type="entry name" value="ABC_tran"/>
    <property type="match status" value="1"/>
</dbReference>
<dbReference type="Proteomes" id="UP001305414">
    <property type="component" value="Unassembled WGS sequence"/>
</dbReference>
<evidence type="ECO:0000259" key="1">
    <source>
        <dbReference type="Pfam" id="PF00005"/>
    </source>
</evidence>
<sequence>MDCLGDCMLSGGQKERVDIARALLRNPRLLLLDEATSPLDTESESLVQEALEAATSRRTAIVVAHRLSIIAKADRICVLERGELIETDAYDELVQKQGCIGSF</sequence>
<dbReference type="GO" id="GO:0042626">
    <property type="term" value="F:ATPase-coupled transmembrane transporter activity"/>
    <property type="evidence" value="ECO:0007669"/>
    <property type="project" value="TreeGrafter"/>
</dbReference>
<gene>
    <name evidence="2" type="ORF">RRF57_003270</name>
</gene>
<proteinExistence type="predicted"/>
<dbReference type="EMBL" id="JAWHQM010000006">
    <property type="protein sequence ID" value="KAK5627555.1"/>
    <property type="molecule type" value="Genomic_DNA"/>
</dbReference>
<dbReference type="PANTHER" id="PTHR24222:SF76">
    <property type="entry name" value="MYCOBACTIN IMPORT ATP-BINDING_PERMEASE PROTEIN IRTB"/>
    <property type="match status" value="1"/>
</dbReference>
<keyword evidence="3" id="KW-1185">Reference proteome</keyword>
<name>A0AAN7U7T1_9PEZI</name>
<comment type="caution">
    <text evidence="2">The sequence shown here is derived from an EMBL/GenBank/DDBJ whole genome shotgun (WGS) entry which is preliminary data.</text>
</comment>
<dbReference type="GO" id="GO:0016887">
    <property type="term" value="F:ATP hydrolysis activity"/>
    <property type="evidence" value="ECO:0007669"/>
    <property type="project" value="InterPro"/>
</dbReference>
<dbReference type="AlphaFoldDB" id="A0AAN7U7T1"/>
<dbReference type="Gene3D" id="3.40.50.300">
    <property type="entry name" value="P-loop containing nucleotide triphosphate hydrolases"/>
    <property type="match status" value="1"/>
</dbReference>
<accession>A0AAN7U7T1</accession>
<organism evidence="2 3">
    <name type="scientific">Xylaria bambusicola</name>
    <dbReference type="NCBI Taxonomy" id="326684"/>
    <lineage>
        <taxon>Eukaryota</taxon>
        <taxon>Fungi</taxon>
        <taxon>Dikarya</taxon>
        <taxon>Ascomycota</taxon>
        <taxon>Pezizomycotina</taxon>
        <taxon>Sordariomycetes</taxon>
        <taxon>Xylariomycetidae</taxon>
        <taxon>Xylariales</taxon>
        <taxon>Xylariaceae</taxon>
        <taxon>Xylaria</taxon>
    </lineage>
</organism>
<dbReference type="GO" id="GO:0005524">
    <property type="term" value="F:ATP binding"/>
    <property type="evidence" value="ECO:0007669"/>
    <property type="project" value="InterPro"/>
</dbReference>
<dbReference type="InterPro" id="IPR003439">
    <property type="entry name" value="ABC_transporter-like_ATP-bd"/>
</dbReference>
<feature type="domain" description="ABC transporter" evidence="1">
    <location>
        <begin position="8"/>
        <end position="37"/>
    </location>
</feature>
<dbReference type="InterPro" id="IPR039421">
    <property type="entry name" value="Type_1_exporter"/>
</dbReference>
<dbReference type="GO" id="GO:0005886">
    <property type="term" value="C:plasma membrane"/>
    <property type="evidence" value="ECO:0007669"/>
    <property type="project" value="TreeGrafter"/>
</dbReference>
<protein>
    <recommendedName>
        <fullName evidence="1">ABC transporter domain-containing protein</fullName>
    </recommendedName>
</protein>
<reference evidence="2 3" key="1">
    <citation type="submission" date="2023-10" db="EMBL/GenBank/DDBJ databases">
        <title>Draft genome sequence of Xylaria bambusicola isolate GMP-LS, the root and basal stem rot pathogen of sugarcane in Indonesia.</title>
        <authorList>
            <person name="Selvaraj P."/>
            <person name="Muralishankar V."/>
            <person name="Muruganantham S."/>
            <person name="Sp S."/>
            <person name="Haryani S."/>
            <person name="Lau K.J.X."/>
            <person name="Naqvi N.I."/>
        </authorList>
    </citation>
    <scope>NUCLEOTIDE SEQUENCE [LARGE SCALE GENOMIC DNA]</scope>
    <source>
        <strain evidence="2">GMP-LS</strain>
    </source>
</reference>